<evidence type="ECO:0000313" key="2">
    <source>
        <dbReference type="Proteomes" id="UP000199138"/>
    </source>
</evidence>
<proteinExistence type="predicted"/>
<dbReference type="RefSeq" id="WP_093024904.1">
    <property type="nucleotide sequence ID" value="NZ_FPBK01000006.1"/>
</dbReference>
<dbReference type="AlphaFoldDB" id="A0A1I7GV82"/>
<name>A0A1I7GV82_9FLAO</name>
<keyword evidence="2" id="KW-1185">Reference proteome</keyword>
<protein>
    <submittedName>
        <fullName evidence="1">Uncharacterized protein</fullName>
    </submittedName>
</protein>
<reference evidence="2" key="1">
    <citation type="submission" date="2016-10" db="EMBL/GenBank/DDBJ databases">
        <authorList>
            <person name="Varghese N."/>
            <person name="Submissions S."/>
        </authorList>
    </citation>
    <scope>NUCLEOTIDE SEQUENCE [LARGE SCALE GENOMIC DNA]</scope>
    <source>
        <strain evidence="2">CGMCC 1.12333</strain>
    </source>
</reference>
<sequence length="158" mass="18535">MKKLLLIIPFILLGNIWQVFAQESELNKLEQFKSIKLTDTLWIDIKKGGCFHGSWNKLIIVKVKEEIQLIKINDVARFVLKYDKKAVLYNAEEEWIRKNLRKIKEAENVLNISREEYIQTIDKIINLISISENSASRFSGEWSSITLSMNDLKMYLTL</sequence>
<accession>A0A1I7GV82</accession>
<gene>
    <name evidence="1" type="ORF">SAMN05216480_1067</name>
</gene>
<evidence type="ECO:0000313" key="1">
    <source>
        <dbReference type="EMBL" id="SFU52321.1"/>
    </source>
</evidence>
<dbReference type="Proteomes" id="UP000199138">
    <property type="component" value="Unassembled WGS sequence"/>
</dbReference>
<organism evidence="1 2">
    <name type="scientific">Pustulibacterium marinum</name>
    <dbReference type="NCBI Taxonomy" id="1224947"/>
    <lineage>
        <taxon>Bacteria</taxon>
        <taxon>Pseudomonadati</taxon>
        <taxon>Bacteroidota</taxon>
        <taxon>Flavobacteriia</taxon>
        <taxon>Flavobacteriales</taxon>
        <taxon>Flavobacteriaceae</taxon>
        <taxon>Pustulibacterium</taxon>
    </lineage>
</organism>
<dbReference type="EMBL" id="FPBK01000006">
    <property type="protein sequence ID" value="SFU52321.1"/>
    <property type="molecule type" value="Genomic_DNA"/>
</dbReference>
<dbReference type="STRING" id="1224947.SAMN05216480_1067"/>